<name>A0ABT3ZV99_9BACT</name>
<dbReference type="EMBL" id="JAPNKA010000001">
    <property type="protein sequence ID" value="MCY1073333.1"/>
    <property type="molecule type" value="Genomic_DNA"/>
</dbReference>
<reference evidence="2 3" key="1">
    <citation type="submission" date="2022-11" db="EMBL/GenBank/DDBJ databases">
        <title>Minimal conservation of predation-associated metabolite biosynthetic gene clusters underscores biosynthetic potential of Myxococcota including descriptions for ten novel species: Archangium lansinium sp. nov., Myxococcus landrumus sp. nov., Nannocystis bai.</title>
        <authorList>
            <person name="Ahearne A."/>
            <person name="Stevens C."/>
            <person name="Phillips K."/>
        </authorList>
    </citation>
    <scope>NUCLEOTIDE SEQUENCE [LARGE SCALE GENOMIC DNA]</scope>
    <source>
        <strain evidence="2 3">MIWBW</strain>
    </source>
</reference>
<accession>A0ABT3ZV99</accession>
<evidence type="ECO:0000313" key="2">
    <source>
        <dbReference type="EMBL" id="MCY1073333.1"/>
    </source>
</evidence>
<dbReference type="InterPro" id="IPR025391">
    <property type="entry name" value="DUF4123"/>
</dbReference>
<evidence type="ECO:0000313" key="3">
    <source>
        <dbReference type="Proteomes" id="UP001207654"/>
    </source>
</evidence>
<dbReference type="Proteomes" id="UP001207654">
    <property type="component" value="Unassembled WGS sequence"/>
</dbReference>
<organism evidence="2 3">
    <name type="scientific">Archangium lansingense</name>
    <dbReference type="NCBI Taxonomy" id="2995310"/>
    <lineage>
        <taxon>Bacteria</taxon>
        <taxon>Pseudomonadati</taxon>
        <taxon>Myxococcota</taxon>
        <taxon>Myxococcia</taxon>
        <taxon>Myxococcales</taxon>
        <taxon>Cystobacterineae</taxon>
        <taxon>Archangiaceae</taxon>
        <taxon>Archangium</taxon>
    </lineage>
</organism>
<protein>
    <submittedName>
        <fullName evidence="2">DUF4123 domain-containing protein</fullName>
    </submittedName>
</protein>
<dbReference type="RefSeq" id="WP_267532345.1">
    <property type="nucleotide sequence ID" value="NZ_JAPNKA010000001.1"/>
</dbReference>
<sequence length="178" mass="20907">MRTDVLIDTLWQTVDEDAPLEVYAVLDAARDEALLPFVFRSGARHECLYEGPVPRELLEVAPYLVPLRRDAPFTQELLERAWGRAWGLFLVSSADLVTVRRHLRHFLKVKDEQGRRLYFRYYDPRVMRVYLPTCNEHERRFIFGPLHSWVMEGSEGATLLRYGLGPENELIEQRYEAV</sequence>
<dbReference type="Pfam" id="PF13503">
    <property type="entry name" value="DUF4123"/>
    <property type="match status" value="1"/>
</dbReference>
<feature type="domain" description="DUF4123" evidence="1">
    <location>
        <begin position="22"/>
        <end position="140"/>
    </location>
</feature>
<comment type="caution">
    <text evidence="2">The sequence shown here is derived from an EMBL/GenBank/DDBJ whole genome shotgun (WGS) entry which is preliminary data.</text>
</comment>
<keyword evidence="3" id="KW-1185">Reference proteome</keyword>
<evidence type="ECO:0000259" key="1">
    <source>
        <dbReference type="Pfam" id="PF13503"/>
    </source>
</evidence>
<gene>
    <name evidence="2" type="ORF">OV287_02450</name>
</gene>
<proteinExistence type="predicted"/>